<proteinExistence type="predicted"/>
<accession>A0A0U2PK42</accession>
<gene>
    <name evidence="1" type="ORF">AT746_17795</name>
</gene>
<dbReference type="EMBL" id="CP013650">
    <property type="protein sequence ID" value="ALS99933.1"/>
    <property type="molecule type" value="Genomic_DNA"/>
</dbReference>
<name>A0A0U2PK42_9ALTE</name>
<evidence type="ECO:0000313" key="1">
    <source>
        <dbReference type="EMBL" id="ALS99933.1"/>
    </source>
</evidence>
<sequence length="256" mass="29304">MFRQLTLCLVLISFSLQAERYLIGIEAINFYPHYDFSPDSEGGFANEVFVLFAEISGLKLEMVPLPPKRLYHELDRRMDFIYPDHPRWVQYQGTAPQRYFSQAVTGNLGTAMIRPQLADARPEDIRSVAIIHGFTPVAWLSRSADRIDLIEVPDAQSAIGLVLKGRVDAADVEYNVGSHILRQSDREGDLLPALNLPYTLGSYHLSSVKHPQIIEQFDKFLLEHQTEIQRLKSKYRIKERLEQLPQGRVSPIENDN</sequence>
<dbReference type="SUPFAM" id="SSF53850">
    <property type="entry name" value="Periplasmic binding protein-like II"/>
    <property type="match status" value="1"/>
</dbReference>
<evidence type="ECO:0008006" key="3">
    <source>
        <dbReference type="Google" id="ProtNLM"/>
    </source>
</evidence>
<dbReference type="Gene3D" id="3.40.190.10">
    <property type="entry name" value="Periplasmic binding protein-like II"/>
    <property type="match status" value="2"/>
</dbReference>
<reference evidence="1 2" key="1">
    <citation type="submission" date="2015-12" db="EMBL/GenBank/DDBJ databases">
        <title>Complete genome of Lacimicrobium alkaliphilum KCTC 32984.</title>
        <authorList>
            <person name="Kim S.-G."/>
            <person name="Lee Y.-J."/>
        </authorList>
    </citation>
    <scope>NUCLEOTIDE SEQUENCE [LARGE SCALE GENOMIC DNA]</scope>
    <source>
        <strain evidence="1 2">YelD216</strain>
    </source>
</reference>
<protein>
    <recommendedName>
        <fullName evidence="3">Solute-binding protein family 3/N-terminal domain-containing protein</fullName>
    </recommendedName>
</protein>
<dbReference type="KEGG" id="lal:AT746_17795"/>
<keyword evidence="2" id="KW-1185">Reference proteome</keyword>
<dbReference type="Proteomes" id="UP000068447">
    <property type="component" value="Chromosome"/>
</dbReference>
<dbReference type="OrthoDB" id="5416480at2"/>
<organism evidence="1 2">
    <name type="scientific">Lacimicrobium alkaliphilum</name>
    <dbReference type="NCBI Taxonomy" id="1526571"/>
    <lineage>
        <taxon>Bacteria</taxon>
        <taxon>Pseudomonadati</taxon>
        <taxon>Pseudomonadota</taxon>
        <taxon>Gammaproteobacteria</taxon>
        <taxon>Alteromonadales</taxon>
        <taxon>Alteromonadaceae</taxon>
        <taxon>Lacimicrobium</taxon>
    </lineage>
</organism>
<evidence type="ECO:0000313" key="2">
    <source>
        <dbReference type="Proteomes" id="UP000068447"/>
    </source>
</evidence>
<dbReference type="AlphaFoldDB" id="A0A0U2PK42"/>
<dbReference type="RefSeq" id="WP_062483206.1">
    <property type="nucleotide sequence ID" value="NZ_CP013650.1"/>
</dbReference>